<sequence length="66" mass="7446">MKEAERMVKEREPTAREHWKQGEMPICEIINAKGKQLGFAANVPSRSLAETIDAAWQDAAHRIDGK</sequence>
<proteinExistence type="predicted"/>
<evidence type="ECO:0000313" key="2">
    <source>
        <dbReference type="Proteomes" id="UP000239735"/>
    </source>
</evidence>
<protein>
    <submittedName>
        <fullName evidence="1">Uncharacterized protein</fullName>
    </submittedName>
</protein>
<dbReference type="EMBL" id="OKRB01000089">
    <property type="protein sequence ID" value="SPE21646.1"/>
    <property type="molecule type" value="Genomic_DNA"/>
</dbReference>
<dbReference type="AlphaFoldDB" id="A0A2N9LEI3"/>
<gene>
    <name evidence="1" type="ORF">SBA5_320018</name>
</gene>
<dbReference type="Proteomes" id="UP000239735">
    <property type="component" value="Unassembled WGS sequence"/>
</dbReference>
<name>A0A2N9LEI3_9BACT</name>
<organism evidence="1 2">
    <name type="scientific">Candidatus Sulfuritelmatomonas gaucii</name>
    <dbReference type="NCBI Taxonomy" id="2043161"/>
    <lineage>
        <taxon>Bacteria</taxon>
        <taxon>Pseudomonadati</taxon>
        <taxon>Acidobacteriota</taxon>
        <taxon>Terriglobia</taxon>
        <taxon>Terriglobales</taxon>
        <taxon>Acidobacteriaceae</taxon>
        <taxon>Candidatus Sulfuritelmatomonas</taxon>
    </lineage>
</organism>
<evidence type="ECO:0000313" key="1">
    <source>
        <dbReference type="EMBL" id="SPE21646.1"/>
    </source>
</evidence>
<accession>A0A2N9LEI3</accession>
<reference evidence="2" key="1">
    <citation type="submission" date="2018-02" db="EMBL/GenBank/DDBJ databases">
        <authorList>
            <person name="Hausmann B."/>
        </authorList>
    </citation>
    <scope>NUCLEOTIDE SEQUENCE [LARGE SCALE GENOMIC DNA]</scope>
    <source>
        <strain evidence="2">Peat soil MAG SbA5</strain>
    </source>
</reference>